<evidence type="ECO:0000256" key="10">
    <source>
        <dbReference type="SAM" id="MobiDB-lite"/>
    </source>
</evidence>
<feature type="compositionally biased region" description="Polar residues" evidence="10">
    <location>
        <begin position="1169"/>
        <end position="1179"/>
    </location>
</feature>
<evidence type="ECO:0000259" key="12">
    <source>
        <dbReference type="Pfam" id="PF00520"/>
    </source>
</evidence>
<feature type="transmembrane region" description="Helical" evidence="11">
    <location>
        <begin position="715"/>
        <end position="740"/>
    </location>
</feature>
<keyword evidence="3 11" id="KW-0812">Transmembrane</keyword>
<evidence type="ECO:0000256" key="3">
    <source>
        <dbReference type="ARBA" id="ARBA00022692"/>
    </source>
</evidence>
<keyword evidence="14" id="KW-1185">Reference proteome</keyword>
<feature type="region of interest" description="Disordered" evidence="10">
    <location>
        <begin position="1160"/>
        <end position="1268"/>
    </location>
</feature>
<evidence type="ECO:0000256" key="2">
    <source>
        <dbReference type="ARBA" id="ARBA00022448"/>
    </source>
</evidence>
<keyword evidence="4" id="KW-0677">Repeat</keyword>
<evidence type="ECO:0000256" key="8">
    <source>
        <dbReference type="ARBA" id="ARBA00023136"/>
    </source>
</evidence>
<feature type="compositionally biased region" description="Low complexity" evidence="10">
    <location>
        <begin position="428"/>
        <end position="438"/>
    </location>
</feature>
<feature type="transmembrane region" description="Helical" evidence="11">
    <location>
        <begin position="1682"/>
        <end position="1702"/>
    </location>
</feature>
<dbReference type="Pfam" id="PF00520">
    <property type="entry name" value="Ion_trans"/>
    <property type="match status" value="1"/>
</dbReference>
<dbReference type="SUPFAM" id="SSF81324">
    <property type="entry name" value="Voltage-gated potassium channels"/>
    <property type="match status" value="1"/>
</dbReference>
<evidence type="ECO:0000313" key="13">
    <source>
        <dbReference type="EMBL" id="PHJ18043.1"/>
    </source>
</evidence>
<feature type="transmembrane region" description="Helical" evidence="11">
    <location>
        <begin position="1566"/>
        <end position="1588"/>
    </location>
</feature>
<feature type="region of interest" description="Disordered" evidence="10">
    <location>
        <begin position="478"/>
        <end position="513"/>
    </location>
</feature>
<keyword evidence="6 11" id="KW-1133">Transmembrane helix</keyword>
<dbReference type="InterPro" id="IPR005821">
    <property type="entry name" value="Ion_trans_dom"/>
</dbReference>
<keyword evidence="2" id="KW-0813">Transport</keyword>
<keyword evidence="7" id="KW-0406">Ion transport</keyword>
<feature type="region of interest" description="Disordered" evidence="10">
    <location>
        <begin position="1"/>
        <end position="82"/>
    </location>
</feature>
<feature type="compositionally biased region" description="Polar residues" evidence="10">
    <location>
        <begin position="1"/>
        <end position="18"/>
    </location>
</feature>
<dbReference type="Gene3D" id="1.10.287.70">
    <property type="match status" value="2"/>
</dbReference>
<feature type="compositionally biased region" description="Low complexity" evidence="10">
    <location>
        <begin position="546"/>
        <end position="568"/>
    </location>
</feature>
<organism evidence="13 14">
    <name type="scientific">Cystoisospora suis</name>
    <dbReference type="NCBI Taxonomy" id="483139"/>
    <lineage>
        <taxon>Eukaryota</taxon>
        <taxon>Sar</taxon>
        <taxon>Alveolata</taxon>
        <taxon>Apicomplexa</taxon>
        <taxon>Conoidasida</taxon>
        <taxon>Coccidia</taxon>
        <taxon>Eucoccidiorida</taxon>
        <taxon>Eimeriorina</taxon>
        <taxon>Sarcocystidae</taxon>
        <taxon>Cystoisospora</taxon>
    </lineage>
</organism>
<dbReference type="PANTHER" id="PTHR46988:SF2">
    <property type="entry name" value="TWO PORE CALCIUM CHANNEL PROTEIN 1"/>
    <property type="match status" value="1"/>
</dbReference>
<dbReference type="PANTHER" id="PTHR46988">
    <property type="entry name" value="TWO PORE CALCIUM CHANNEL PROTEIN 1"/>
    <property type="match status" value="1"/>
</dbReference>
<proteinExistence type="predicted"/>
<evidence type="ECO:0000256" key="9">
    <source>
        <dbReference type="ARBA" id="ARBA00023303"/>
    </source>
</evidence>
<feature type="transmembrane region" description="Helical" evidence="11">
    <location>
        <begin position="835"/>
        <end position="855"/>
    </location>
</feature>
<feature type="transmembrane region" description="Helical" evidence="11">
    <location>
        <begin position="1629"/>
        <end position="1662"/>
    </location>
</feature>
<keyword evidence="9" id="KW-0407">Ion channel</keyword>
<feature type="transmembrane region" description="Helical" evidence="11">
    <location>
        <begin position="807"/>
        <end position="829"/>
    </location>
</feature>
<keyword evidence="8 11" id="KW-0472">Membrane</keyword>
<dbReference type="EMBL" id="MIGC01004473">
    <property type="protein sequence ID" value="PHJ18043.1"/>
    <property type="molecule type" value="Genomic_DNA"/>
</dbReference>
<dbReference type="GeneID" id="94431482"/>
<feature type="transmembrane region" description="Helical" evidence="11">
    <location>
        <begin position="1526"/>
        <end position="1546"/>
    </location>
</feature>
<protein>
    <submittedName>
        <fullName evidence="13">Cation channel family protein</fullName>
    </submittedName>
</protein>
<feature type="transmembrane region" description="Helical" evidence="11">
    <location>
        <begin position="1723"/>
        <end position="1745"/>
    </location>
</feature>
<sequence>MAFPTSETENPTKSSCPTGNEGPEEKFPTPSNQHLRAPLSHYESNSSPPVVSSLSPSLRLSSSSLPGSTSPPRSPCSAEAASCVPPQGGDEALAAACWVYSVSLLPEQPPLPPSCFSSSRQQNAFRWYLWLRPFVNVALCLYLLLAFFEDPGPVYRKKPLLPSSAYPPPSPSRAARDRDYSAIHEGPGLPSKVDTDGVHFTVPSLHSGALGARPPRYFPRRAFGDSKRGIPLPATSPFRVTVSDPHRFASTFSSVSSRPAPEETVSPHSTPRKLASSSSSTLRTSSEHSIAKTGLSMSVSQEGLLFRENTSHSKTEQPLPRAQPPLSFLPWAHTGSAIRPEGHGNKHYQTRSDFTQQHTTVVASPKKRPSWRGKRICAPSLGPLVTQSVGGSRPADYHIFLPYGCQKGTGGKGGNETSKEARPHKCSELSSLSFPSHSEAGESWSLMHSRHDGERGLGAQVLLESDLRPGLLQVQGVLRKQEWKDEGGGGGAEKRDDNRPGGQALQKSRNKKARTGAFMGVLLESTGAGETMLLSREATDFHTQPSLRPGSMTPSSSSRSSVPDSTFPGERSFSGRHGSPSLLAGSGCSFSSCPPLLPSLRDFLESHQENLSQSESGLDDNGHRPIPSKFHFSPYPPALRTSAAPSLVPELSPRWRRVIHFLIAFVCLSLFLTAAFLQCVYRGTAVRQPSEGGPKGSDEIPAIWSKRQSSFPLPLPLSLISILTCCVVSLLDIVIAALLWPEVEDRGWWGRNGEGERGGTLAHSQFFFYKPYVASRLARPLLLGLFCYPVLRMLVRIVRTLPKVKTIILATFLSVLLFDWLGVILFAGTNGHDEFHSFQSGCTSLLLVVTTVRLPQVLLRGYTVHEVAVLFIVVFYLLTAVLLGLFAAAFYTGYRDGDLQDRREQQMLSRRYVDTAFELLALYQKRLDACLHSYSPDGGLHSDTNCSHISRTASSLHLRDREQAGSDASLAEAHSCGEACVVSLFDSGSEQRFCQGHKLPREPLPSHALERHAHSRAFSMDFFRCSGEHEPNVSLTTWYAFYRHLSQLPGRPRFELPDLAGDLPSVVAVVRGGSAKQEPPARELPAEGKRARDERRPPDDQSTVEDGVNRQRLRGCASTGYSRMQLRQAEFSPTQGSDDPPADAALRFENQSALVLEGVGRGRDPGITEGTSATIDSTQEGGGMLTPPLRAEDKGVDNQHACSSRWMTKGLNSPRASSRASRNDSTVPEACLSVCSSNPPPTSHLSSLSDSQPSKSPRADSLSSPFLNESTSIARTGVAVVEDDAGSNSDSGRSDVPWWQAFWGQRYRRTHLRGLGAPGFKGPREDLLFREDTSVRATFFSEADHFSTYGESAGRVGGQLPMSSNLMTKSFRPTNANVLPAVYPSQSGTGGFFKMRPWENSSRRLWSCVNDDALELFNVLTRGDKGGKGITKMQFQEIVSTLAAYDSRKQKEEERAWRSDSCHSAIHRRLLNAVADVCVVASLVLTYMQTRKFINKASNLTGEDIESSPIDLAEGMPASCFGSVAGAYWLQNALSLVYLASVVIRIRLTTSMKRYTGLSLRERFDICIGVGVMVLELACLWAGSASAFHPACTTETFDDLSRCLAFIRVLRGIRIFFRISPLRKLIVSLVAAVAALNTVLLVLVVIFCAYGTVGMELFGGIIKCDMDHLPPKGPDMDDPTDWGVLNFNDFFASLVTLFLLTVNGWDDSLKALVKHTSVFSCGAYFVSFYILTDTIILNLLVALVLEAYDQVTSSASGSSRWAAF</sequence>
<evidence type="ECO:0000256" key="1">
    <source>
        <dbReference type="ARBA" id="ARBA00004141"/>
    </source>
</evidence>
<feature type="compositionally biased region" description="Basic and acidic residues" evidence="10">
    <location>
        <begin position="417"/>
        <end position="427"/>
    </location>
</feature>
<evidence type="ECO:0000256" key="7">
    <source>
        <dbReference type="ARBA" id="ARBA00023065"/>
    </source>
</evidence>
<reference evidence="13 14" key="1">
    <citation type="journal article" date="2017" name="Int. J. Parasitol.">
        <title>The genome of the protozoan parasite Cystoisospora suis and a reverse vaccinology approach to identify vaccine candidates.</title>
        <authorList>
            <person name="Palmieri N."/>
            <person name="Shrestha A."/>
            <person name="Ruttkowski B."/>
            <person name="Beck T."/>
            <person name="Vogl C."/>
            <person name="Tomley F."/>
            <person name="Blake D.P."/>
            <person name="Joachim A."/>
        </authorList>
    </citation>
    <scope>NUCLEOTIDE SEQUENCE [LARGE SCALE GENOMIC DNA]</scope>
    <source>
        <strain evidence="13 14">Wien I</strain>
    </source>
</reference>
<dbReference type="RefSeq" id="XP_067919754.1">
    <property type="nucleotide sequence ID" value="XM_068068271.1"/>
</dbReference>
<accession>A0A2C6KNT2</accession>
<keyword evidence="5" id="KW-0106">Calcium</keyword>
<feature type="compositionally biased region" description="Low complexity" evidence="10">
    <location>
        <begin position="44"/>
        <end position="71"/>
    </location>
</feature>
<feature type="region of interest" description="Disordered" evidence="10">
    <location>
        <begin position="540"/>
        <end position="578"/>
    </location>
</feature>
<dbReference type="VEuPathDB" id="ToxoDB:CSUI_008133"/>
<dbReference type="InterPro" id="IPR044581">
    <property type="entry name" value="TPC1_plant"/>
</dbReference>
<dbReference type="OrthoDB" id="449047at2759"/>
<feature type="region of interest" description="Disordered" evidence="10">
    <location>
        <begin position="1072"/>
        <end position="1143"/>
    </location>
</feature>
<feature type="transmembrane region" description="Helical" evidence="11">
    <location>
        <begin position="867"/>
        <end position="891"/>
    </location>
</feature>
<evidence type="ECO:0000256" key="4">
    <source>
        <dbReference type="ARBA" id="ARBA00022737"/>
    </source>
</evidence>
<evidence type="ECO:0000256" key="11">
    <source>
        <dbReference type="SAM" id="Phobius"/>
    </source>
</evidence>
<feature type="compositionally biased region" description="Basic and acidic residues" evidence="10">
    <location>
        <begin position="1079"/>
        <end position="1099"/>
    </location>
</feature>
<dbReference type="Proteomes" id="UP000221165">
    <property type="component" value="Unassembled WGS sequence"/>
</dbReference>
<feature type="region of interest" description="Disordered" evidence="10">
    <location>
        <begin position="309"/>
        <end position="344"/>
    </location>
</feature>
<feature type="transmembrane region" description="Helical" evidence="11">
    <location>
        <begin position="127"/>
        <end position="148"/>
    </location>
</feature>
<feature type="compositionally biased region" description="Basic and acidic residues" evidence="10">
    <location>
        <begin position="479"/>
        <end position="499"/>
    </location>
</feature>
<feature type="compositionally biased region" description="Low complexity" evidence="10">
    <location>
        <begin position="1243"/>
        <end position="1256"/>
    </location>
</feature>
<feature type="region of interest" description="Disordered" evidence="10">
    <location>
        <begin position="251"/>
        <end position="294"/>
    </location>
</feature>
<feature type="transmembrane region" description="Helical" evidence="11">
    <location>
        <begin position="777"/>
        <end position="795"/>
    </location>
</feature>
<gene>
    <name evidence="13" type="ORF">CSUI_008133</name>
</gene>
<dbReference type="GO" id="GO:0005245">
    <property type="term" value="F:voltage-gated calcium channel activity"/>
    <property type="evidence" value="ECO:0007669"/>
    <property type="project" value="InterPro"/>
</dbReference>
<feature type="domain" description="Ion transport" evidence="12">
    <location>
        <begin position="1528"/>
        <end position="1755"/>
    </location>
</feature>
<evidence type="ECO:0000313" key="14">
    <source>
        <dbReference type="Proteomes" id="UP000221165"/>
    </source>
</evidence>
<evidence type="ECO:0000256" key="5">
    <source>
        <dbReference type="ARBA" id="ARBA00022837"/>
    </source>
</evidence>
<feature type="transmembrane region" description="Helical" evidence="11">
    <location>
        <begin position="658"/>
        <end position="681"/>
    </location>
</feature>
<feature type="compositionally biased region" description="Low complexity" evidence="10">
    <location>
        <begin position="272"/>
        <end position="284"/>
    </location>
</feature>
<evidence type="ECO:0000256" key="6">
    <source>
        <dbReference type="ARBA" id="ARBA00022989"/>
    </source>
</evidence>
<feature type="region of interest" description="Disordered" evidence="10">
    <location>
        <begin position="408"/>
        <end position="439"/>
    </location>
</feature>
<comment type="caution">
    <text evidence="13">The sequence shown here is derived from an EMBL/GenBank/DDBJ whole genome shotgun (WGS) entry which is preliminary data.</text>
</comment>
<comment type="subcellular location">
    <subcellularLocation>
        <location evidence="1">Membrane</location>
        <topology evidence="1">Multi-pass membrane protein</topology>
    </subcellularLocation>
</comment>
<dbReference type="GO" id="GO:0016020">
    <property type="term" value="C:membrane"/>
    <property type="evidence" value="ECO:0007669"/>
    <property type="project" value="UniProtKB-SubCell"/>
</dbReference>
<name>A0A2C6KNT2_9APIC</name>